<evidence type="ECO:0000313" key="1">
    <source>
        <dbReference type="EMBL" id="GEN96326.1"/>
    </source>
</evidence>
<dbReference type="AlphaFoldDB" id="A0A512A9E8"/>
<comment type="caution">
    <text evidence="1">The sequence shown here is derived from an EMBL/GenBank/DDBJ whole genome shotgun (WGS) entry which is preliminary data.</text>
</comment>
<evidence type="ECO:0000313" key="2">
    <source>
        <dbReference type="Proteomes" id="UP000321868"/>
    </source>
</evidence>
<organism evidence="1 2">
    <name type="scientific">Streptococcus cristatus</name>
    <dbReference type="NCBI Taxonomy" id="45634"/>
    <lineage>
        <taxon>Bacteria</taxon>
        <taxon>Bacillati</taxon>
        <taxon>Bacillota</taxon>
        <taxon>Bacilli</taxon>
        <taxon>Lactobacillales</taxon>
        <taxon>Streptococcaceae</taxon>
        <taxon>Streptococcus</taxon>
    </lineage>
</organism>
<dbReference type="RefSeq" id="WP_015604835.1">
    <property type="nucleotide sequence ID" value="NZ_BJYQ01000010.1"/>
</dbReference>
<protein>
    <submittedName>
        <fullName evidence="1">Uncharacterized protein</fullName>
    </submittedName>
</protein>
<accession>A0A512A9E8</accession>
<sequence>MNISEYFLKNTNSYELVKTKSYELTAIIFGSPSTPFKTEFGTSMFDDYFKNGQQFYKNILYYCACETLRNNRKLQELTKKDTLINEKDGELWMAIPKEVTDTIIEFYDYLISNDERLKNDRLSCKTR</sequence>
<dbReference type="Proteomes" id="UP000321868">
    <property type="component" value="Unassembled WGS sequence"/>
</dbReference>
<dbReference type="EMBL" id="BJYQ01000010">
    <property type="protein sequence ID" value="GEN96326.1"/>
    <property type="molecule type" value="Genomic_DNA"/>
</dbReference>
<gene>
    <name evidence="1" type="ORF">SOL01_02000</name>
</gene>
<reference evidence="1 2" key="1">
    <citation type="submission" date="2019-07" db="EMBL/GenBank/DDBJ databases">
        <title>Whole genome shotgun sequence of Streptococcus oligofermentans NBRC 106105.</title>
        <authorList>
            <person name="Hosoyama A."/>
            <person name="Uohara A."/>
            <person name="Ohji S."/>
            <person name="Ichikawa N."/>
        </authorList>
    </citation>
    <scope>NUCLEOTIDE SEQUENCE [LARGE SCALE GENOMIC DNA]</scope>
    <source>
        <strain evidence="1 2">NBRC 106105</strain>
    </source>
</reference>
<name>A0A512A9E8_STRCR</name>
<proteinExistence type="predicted"/>